<dbReference type="Proteomes" id="UP000269289">
    <property type="component" value="Unassembled WGS sequence"/>
</dbReference>
<dbReference type="AlphaFoldDB" id="A0A3M2JKU0"/>
<evidence type="ECO:0000313" key="2">
    <source>
        <dbReference type="Proteomes" id="UP000269289"/>
    </source>
</evidence>
<keyword evidence="2" id="KW-1185">Reference proteome</keyword>
<sequence>MPATPALPEVVTYDGLPAASGGAHGLRARRPEAALAQVRAFLDACTVADRDPVWSLVVSADGDGSADLAETVGAALGGPRERARTVSTWRVAADAVPRALDLVAGAGPDARTRYGHPLAALTCTVPVRLLVPATGAPYAGVTSEDCGGFAVDGYGRLLGASGVRATVGTSASSLSLWLNLPADDRLVPGARHVQEHLPFRLSAKHWRRWVPTRTGGYRSVRLASPLAAG</sequence>
<organism evidence="1 2">
    <name type="scientific">Cellulomonas triticagri</name>
    <dbReference type="NCBI Taxonomy" id="2483352"/>
    <lineage>
        <taxon>Bacteria</taxon>
        <taxon>Bacillati</taxon>
        <taxon>Actinomycetota</taxon>
        <taxon>Actinomycetes</taxon>
        <taxon>Micrococcales</taxon>
        <taxon>Cellulomonadaceae</taxon>
        <taxon>Cellulomonas</taxon>
    </lineage>
</organism>
<protein>
    <submittedName>
        <fullName evidence="1">Uncharacterized protein</fullName>
    </submittedName>
</protein>
<gene>
    <name evidence="1" type="ORF">EBM89_00570</name>
</gene>
<evidence type="ECO:0000313" key="1">
    <source>
        <dbReference type="EMBL" id="RMI14289.1"/>
    </source>
</evidence>
<comment type="caution">
    <text evidence="1">The sequence shown here is derived from an EMBL/GenBank/DDBJ whole genome shotgun (WGS) entry which is preliminary data.</text>
</comment>
<dbReference type="OrthoDB" id="4479522at2"/>
<name>A0A3M2JKU0_9CELL</name>
<dbReference type="EMBL" id="RFFI01000002">
    <property type="protein sequence ID" value="RMI14289.1"/>
    <property type="molecule type" value="Genomic_DNA"/>
</dbReference>
<proteinExistence type="predicted"/>
<accession>A0A3M2JKU0</accession>
<reference evidence="1 2" key="1">
    <citation type="submission" date="2018-10" db="EMBL/GenBank/DDBJ databases">
        <title>Isolation, diversity and antifungal activity of actinobacteria from wheat.</title>
        <authorList>
            <person name="Han C."/>
        </authorList>
    </citation>
    <scope>NUCLEOTIDE SEQUENCE [LARGE SCALE GENOMIC DNA]</scope>
    <source>
        <strain evidence="1 2">NEAU-YY56</strain>
    </source>
</reference>
<dbReference type="RefSeq" id="WP_122147518.1">
    <property type="nucleotide sequence ID" value="NZ_RFFI01000002.1"/>
</dbReference>